<evidence type="ECO:0000313" key="1">
    <source>
        <dbReference type="EMBL" id="KAI9511519.1"/>
    </source>
</evidence>
<evidence type="ECO:0000313" key="2">
    <source>
        <dbReference type="Proteomes" id="UP001207468"/>
    </source>
</evidence>
<organism evidence="1 2">
    <name type="scientific">Russula earlei</name>
    <dbReference type="NCBI Taxonomy" id="71964"/>
    <lineage>
        <taxon>Eukaryota</taxon>
        <taxon>Fungi</taxon>
        <taxon>Dikarya</taxon>
        <taxon>Basidiomycota</taxon>
        <taxon>Agaricomycotina</taxon>
        <taxon>Agaricomycetes</taxon>
        <taxon>Russulales</taxon>
        <taxon>Russulaceae</taxon>
        <taxon>Russula</taxon>
    </lineage>
</organism>
<dbReference type="Proteomes" id="UP001207468">
    <property type="component" value="Unassembled WGS sequence"/>
</dbReference>
<protein>
    <submittedName>
        <fullName evidence="1">Uncharacterized protein</fullName>
    </submittedName>
</protein>
<accession>A0ACC0UIH9</accession>
<gene>
    <name evidence="1" type="ORF">F5148DRAFT_993858</name>
</gene>
<keyword evidence="2" id="KW-1185">Reference proteome</keyword>
<name>A0ACC0UIH9_9AGAM</name>
<comment type="caution">
    <text evidence="1">The sequence shown here is derived from an EMBL/GenBank/DDBJ whole genome shotgun (WGS) entry which is preliminary data.</text>
</comment>
<dbReference type="EMBL" id="JAGFNK010000021">
    <property type="protein sequence ID" value="KAI9511519.1"/>
    <property type="molecule type" value="Genomic_DNA"/>
</dbReference>
<reference evidence="1" key="1">
    <citation type="submission" date="2021-03" db="EMBL/GenBank/DDBJ databases">
        <title>Evolutionary priming and transition to the ectomycorrhizal habit in an iconic lineage of mushroom-forming fungi: is preadaptation a requirement?</title>
        <authorList>
            <consortium name="DOE Joint Genome Institute"/>
            <person name="Looney B.P."/>
            <person name="Miyauchi S."/>
            <person name="Morin E."/>
            <person name="Drula E."/>
            <person name="Courty P.E."/>
            <person name="Chicoki N."/>
            <person name="Fauchery L."/>
            <person name="Kohler A."/>
            <person name="Kuo A."/>
            <person name="LaButti K."/>
            <person name="Pangilinan J."/>
            <person name="Lipzen A."/>
            <person name="Riley R."/>
            <person name="Andreopoulos W."/>
            <person name="He G."/>
            <person name="Johnson J."/>
            <person name="Barry K.W."/>
            <person name="Grigoriev I.V."/>
            <person name="Nagy L."/>
            <person name="Hibbett D."/>
            <person name="Henrissat B."/>
            <person name="Matheny P.B."/>
            <person name="Labbe J."/>
            <person name="Martin A.F."/>
        </authorList>
    </citation>
    <scope>NUCLEOTIDE SEQUENCE</scope>
    <source>
        <strain evidence="1">BPL698</strain>
    </source>
</reference>
<proteinExistence type="predicted"/>
<sequence>MAMSVLSPLFNHHSSLPQALILTLAAPLHTDHYDAFVSLSSPFHTRVHCPYRLTSSSCRPVLVDNRLLTGSPVRHHDWLAEPFCYEAPHSLVIVLSDSI</sequence>